<dbReference type="Gene3D" id="3.40.50.1240">
    <property type="entry name" value="Phosphoglycerate mutase-like"/>
    <property type="match status" value="1"/>
</dbReference>
<comment type="caution">
    <text evidence="1">The sequence shown here is derived from an EMBL/GenBank/DDBJ whole genome shotgun (WGS) entry which is preliminary data.</text>
</comment>
<protein>
    <submittedName>
        <fullName evidence="1">Histidine phosphatase family protein</fullName>
    </submittedName>
</protein>
<dbReference type="InterPro" id="IPR013078">
    <property type="entry name" value="His_Pase_superF_clade-1"/>
</dbReference>
<dbReference type="EMBL" id="JAOZYB010000190">
    <property type="protein sequence ID" value="MEB3962932.1"/>
    <property type="molecule type" value="Genomic_DNA"/>
</dbReference>
<dbReference type="SUPFAM" id="SSF53254">
    <property type="entry name" value="Phosphoglycerate mutase-like"/>
    <property type="match status" value="1"/>
</dbReference>
<proteinExistence type="predicted"/>
<dbReference type="SMART" id="SM00855">
    <property type="entry name" value="PGAM"/>
    <property type="match status" value="1"/>
</dbReference>
<organism evidence="1 2">
    <name type="scientific">Streptomyces kunmingensis</name>
    <dbReference type="NCBI Taxonomy" id="68225"/>
    <lineage>
        <taxon>Bacteria</taxon>
        <taxon>Bacillati</taxon>
        <taxon>Actinomycetota</taxon>
        <taxon>Actinomycetes</taxon>
        <taxon>Kitasatosporales</taxon>
        <taxon>Streptomycetaceae</taxon>
        <taxon>Streptomyces</taxon>
    </lineage>
</organism>
<sequence length="193" mass="20041">MNQTSRVLLVTPALSVAQRRAAFDDGSPLGPVGVSQARAAAGSLPADVRAMVSPSVRCAETAGELGLKDAGTRAELAGLDAGNWRGRTLEEVGKAEPEALRRWLTEPEAEAPGGESVAQVCARVARWLEDLEPGAGRLIAVVEPDVVRAAVVHAVGAPPAAFWRLDVAPLTVTELSGRLGRWNAGIGRPLSAS</sequence>
<accession>A0ABU6CDZ9</accession>
<dbReference type="Proteomes" id="UP001352223">
    <property type="component" value="Unassembled WGS sequence"/>
</dbReference>
<name>A0ABU6CDZ9_9ACTN</name>
<dbReference type="Pfam" id="PF00300">
    <property type="entry name" value="His_Phos_1"/>
    <property type="match status" value="1"/>
</dbReference>
<keyword evidence="2" id="KW-1185">Reference proteome</keyword>
<gene>
    <name evidence="1" type="ORF">OKJ48_22155</name>
</gene>
<evidence type="ECO:0000313" key="1">
    <source>
        <dbReference type="EMBL" id="MEB3962932.1"/>
    </source>
</evidence>
<reference evidence="1 2" key="1">
    <citation type="submission" date="2022-10" db="EMBL/GenBank/DDBJ databases">
        <authorList>
            <person name="Xie J."/>
            <person name="Shen N."/>
        </authorList>
    </citation>
    <scope>NUCLEOTIDE SEQUENCE [LARGE SCALE GENOMIC DNA]</scope>
    <source>
        <strain evidence="1 2">DSM 41681</strain>
    </source>
</reference>
<dbReference type="InterPro" id="IPR029033">
    <property type="entry name" value="His_PPase_superfam"/>
</dbReference>
<evidence type="ECO:0000313" key="2">
    <source>
        <dbReference type="Proteomes" id="UP001352223"/>
    </source>
</evidence>
<dbReference type="RefSeq" id="WP_324770569.1">
    <property type="nucleotide sequence ID" value="NZ_BAAATS010000005.1"/>
</dbReference>